<evidence type="ECO:0000256" key="1">
    <source>
        <dbReference type="ARBA" id="ARBA00010923"/>
    </source>
</evidence>
<sequence length="210" mass="23946">MEENKNKPAIRFKGFNEAWEQRRLGEVADIVGGGTPSTLNPDYWDGKIDWYSPAEINNQIYVNSSERKITDQGFKNSSTKILPVGTVLFTSRAGIGKTAILAKEGCTNQGFQSIVPHKNELDSYFIFSRTEELKRYGETVGAGSTFVEVSGKQMANMRLMMPEIIEEQEKIGTFFSNLDKLITLHQRKCFSIKNDKNYILKNERRQKIDF</sequence>
<evidence type="ECO:0000256" key="2">
    <source>
        <dbReference type="ARBA" id="ARBA00022747"/>
    </source>
</evidence>
<dbReference type="Proteomes" id="UP000278804">
    <property type="component" value="Chromosome"/>
</dbReference>
<name>A0A3Q8S377_9FIRM</name>
<reference evidence="5 6" key="1">
    <citation type="journal article" date="2020" name="Int. J. Syst. Evol. Microbiol.">
        <title>Description of Erysipelothrix piscisicarius sp. nov., an emergent fish pathogen, and assessment of virulence using a tiger barb (Puntigrus tetrazona) infection model.</title>
        <authorList>
            <person name="Pomaranski E.K."/>
            <person name="Griffin M.J."/>
            <person name="Camus A.C."/>
            <person name="Armwood A.R."/>
            <person name="Shelley J."/>
            <person name="Waldbieser G.C."/>
            <person name="LaFrentz B.R."/>
            <person name="Garcia J.C."/>
            <person name="Yanong R."/>
            <person name="Soto E."/>
        </authorList>
    </citation>
    <scope>NUCLEOTIDE SEQUENCE [LARGE SCALE GENOMIC DNA]</scope>
    <source>
        <strain evidence="5 6">15TAL0474</strain>
    </source>
</reference>
<evidence type="ECO:0000313" key="6">
    <source>
        <dbReference type="Proteomes" id="UP000278804"/>
    </source>
</evidence>
<keyword evidence="5" id="KW-0255">Endonuclease</keyword>
<evidence type="ECO:0000313" key="5">
    <source>
        <dbReference type="EMBL" id="AZK44722.1"/>
    </source>
</evidence>
<keyword evidence="5" id="KW-0378">Hydrolase</keyword>
<feature type="domain" description="Type I restriction modification DNA specificity" evidence="4">
    <location>
        <begin position="16"/>
        <end position="188"/>
    </location>
</feature>
<dbReference type="Pfam" id="PF01420">
    <property type="entry name" value="Methylase_S"/>
    <property type="match status" value="1"/>
</dbReference>
<dbReference type="CDD" id="cd17273">
    <property type="entry name" value="RMtype1_S_EcoJA69PI-TRD1-CR1_like"/>
    <property type="match status" value="1"/>
</dbReference>
<dbReference type="REBASE" id="284360">
    <property type="entry name" value="S2.Esp474ORF8440P"/>
</dbReference>
<dbReference type="RefSeq" id="WP_125164876.1">
    <property type="nucleotide sequence ID" value="NZ_CP034234.1"/>
</dbReference>
<keyword evidence="2" id="KW-0680">Restriction system</keyword>
<dbReference type="EMBL" id="CP034234">
    <property type="protein sequence ID" value="AZK44722.1"/>
    <property type="molecule type" value="Genomic_DNA"/>
</dbReference>
<dbReference type="KEGG" id="eri:EEI45_08435"/>
<dbReference type="PANTHER" id="PTHR30408">
    <property type="entry name" value="TYPE-1 RESTRICTION ENZYME ECOKI SPECIFICITY PROTEIN"/>
    <property type="match status" value="1"/>
</dbReference>
<dbReference type="GO" id="GO:0003677">
    <property type="term" value="F:DNA binding"/>
    <property type="evidence" value="ECO:0007669"/>
    <property type="project" value="UniProtKB-KW"/>
</dbReference>
<proteinExistence type="inferred from homology"/>
<gene>
    <name evidence="5" type="ORF">EEI45_08435</name>
</gene>
<keyword evidence="6" id="KW-1185">Reference proteome</keyword>
<comment type="similarity">
    <text evidence="1">Belongs to the type-I restriction system S methylase family.</text>
</comment>
<dbReference type="AlphaFoldDB" id="A0A3Q8S377"/>
<protein>
    <submittedName>
        <fullName evidence="5">Restriction endonuclease subunit S</fullName>
    </submittedName>
</protein>
<accession>A0A3Q8S377</accession>
<dbReference type="InterPro" id="IPR052021">
    <property type="entry name" value="Type-I_RS_S_subunit"/>
</dbReference>
<dbReference type="InterPro" id="IPR000055">
    <property type="entry name" value="Restrct_endonuc_typeI_TRD"/>
</dbReference>
<dbReference type="PANTHER" id="PTHR30408:SF13">
    <property type="entry name" value="TYPE I RESTRICTION ENZYME HINDI SPECIFICITY SUBUNIT"/>
    <property type="match status" value="1"/>
</dbReference>
<dbReference type="GO" id="GO:0004519">
    <property type="term" value="F:endonuclease activity"/>
    <property type="evidence" value="ECO:0007669"/>
    <property type="project" value="UniProtKB-KW"/>
</dbReference>
<evidence type="ECO:0000259" key="4">
    <source>
        <dbReference type="Pfam" id="PF01420"/>
    </source>
</evidence>
<keyword evidence="5" id="KW-0540">Nuclease</keyword>
<dbReference type="SUPFAM" id="SSF116734">
    <property type="entry name" value="DNA methylase specificity domain"/>
    <property type="match status" value="1"/>
</dbReference>
<keyword evidence="3" id="KW-0238">DNA-binding</keyword>
<dbReference type="Gene3D" id="3.90.220.20">
    <property type="entry name" value="DNA methylase specificity domains"/>
    <property type="match status" value="1"/>
</dbReference>
<dbReference type="InterPro" id="IPR044946">
    <property type="entry name" value="Restrct_endonuc_typeI_TRD_sf"/>
</dbReference>
<dbReference type="GO" id="GO:0009307">
    <property type="term" value="P:DNA restriction-modification system"/>
    <property type="evidence" value="ECO:0007669"/>
    <property type="project" value="UniProtKB-KW"/>
</dbReference>
<organism evidence="5 6">
    <name type="scientific">Erysipelothrix piscisicarius</name>
    <dbReference type="NCBI Taxonomy" id="2485784"/>
    <lineage>
        <taxon>Bacteria</taxon>
        <taxon>Bacillati</taxon>
        <taxon>Bacillota</taxon>
        <taxon>Erysipelotrichia</taxon>
        <taxon>Erysipelotrichales</taxon>
        <taxon>Erysipelotrichaceae</taxon>
        <taxon>Erysipelothrix</taxon>
    </lineage>
</organism>
<evidence type="ECO:0000256" key="3">
    <source>
        <dbReference type="ARBA" id="ARBA00023125"/>
    </source>
</evidence>